<sequence length="272" mass="29320">MKQALYFCHGLPGSPSDADLGFADQFDLPPIIAPDLFSAKAPGDDPVKTAIAQFESLTGKIPDGSIHLLGFSMGAMLAIHIAAAHPERIKRLTLISPAAPLQLGNFLPHMAGQPLFRLAARHPSLFLALTYGQGLLARAAPELLIRRLFASAGGSEHALLEHPDAAEAIRQGLRHSYTHHPKGYARMIAAYVSDWSPVLTSILCPMDIWQGTADRWVPLAMTQALADRLPGKVRLRLLEGAGHYSTLSHLNLGEDPAPSDRMRGFGALRVAL</sequence>
<dbReference type="RefSeq" id="WP_092838400.1">
    <property type="nucleotide sequence ID" value="NZ_FOVP01000011.1"/>
</dbReference>
<evidence type="ECO:0000313" key="2">
    <source>
        <dbReference type="EMBL" id="SFN91514.1"/>
    </source>
</evidence>
<evidence type="ECO:0000313" key="3">
    <source>
        <dbReference type="Proteomes" id="UP000198599"/>
    </source>
</evidence>
<dbReference type="OrthoDB" id="8680283at2"/>
<dbReference type="STRING" id="1005928.SAMN04487859_11142"/>
<dbReference type="Gene3D" id="3.40.50.1820">
    <property type="entry name" value="alpha/beta hydrolase"/>
    <property type="match status" value="1"/>
</dbReference>
<dbReference type="PANTHER" id="PTHR43689">
    <property type="entry name" value="HYDROLASE"/>
    <property type="match status" value="1"/>
</dbReference>
<dbReference type="EMBL" id="FOVP01000011">
    <property type="protein sequence ID" value="SFN91514.1"/>
    <property type="molecule type" value="Genomic_DNA"/>
</dbReference>
<dbReference type="SUPFAM" id="SSF53474">
    <property type="entry name" value="alpha/beta-Hydrolases"/>
    <property type="match status" value="1"/>
</dbReference>
<dbReference type="AlphaFoldDB" id="A0A1I5CX27"/>
<dbReference type="Proteomes" id="UP000198599">
    <property type="component" value="Unassembled WGS sequence"/>
</dbReference>
<reference evidence="3" key="1">
    <citation type="submission" date="2016-10" db="EMBL/GenBank/DDBJ databases">
        <authorList>
            <person name="Varghese N."/>
            <person name="Submissions S."/>
        </authorList>
    </citation>
    <scope>NUCLEOTIDE SEQUENCE [LARGE SCALE GENOMIC DNA]</scope>
    <source>
        <strain evidence="3">DSM 28463</strain>
    </source>
</reference>
<dbReference type="InterPro" id="IPR029058">
    <property type="entry name" value="AB_hydrolase_fold"/>
</dbReference>
<evidence type="ECO:0000259" key="1">
    <source>
        <dbReference type="Pfam" id="PF00561"/>
    </source>
</evidence>
<dbReference type="Pfam" id="PF00561">
    <property type="entry name" value="Abhydrolase_1"/>
    <property type="match status" value="1"/>
</dbReference>
<proteinExistence type="predicted"/>
<protein>
    <submittedName>
        <fullName evidence="2">Pimeloyl-ACP methyl ester carboxylesterase</fullName>
    </submittedName>
</protein>
<dbReference type="InterPro" id="IPR000073">
    <property type="entry name" value="AB_hydrolase_1"/>
</dbReference>
<name>A0A1I5CX27_9RHOB</name>
<keyword evidence="3" id="KW-1185">Reference proteome</keyword>
<organism evidence="2 3">
    <name type="scientific">Roseovarius lutimaris</name>
    <dbReference type="NCBI Taxonomy" id="1005928"/>
    <lineage>
        <taxon>Bacteria</taxon>
        <taxon>Pseudomonadati</taxon>
        <taxon>Pseudomonadota</taxon>
        <taxon>Alphaproteobacteria</taxon>
        <taxon>Rhodobacterales</taxon>
        <taxon>Roseobacteraceae</taxon>
        <taxon>Roseovarius</taxon>
    </lineage>
</organism>
<dbReference type="PANTHER" id="PTHR43689:SF8">
    <property type="entry name" value="ALPHA_BETA-HYDROLASES SUPERFAMILY PROTEIN"/>
    <property type="match status" value="1"/>
</dbReference>
<gene>
    <name evidence="2" type="ORF">SAMN04487859_11142</name>
</gene>
<feature type="domain" description="AB hydrolase-1" evidence="1">
    <location>
        <begin position="5"/>
        <end position="247"/>
    </location>
</feature>
<accession>A0A1I5CX27</accession>